<organism evidence="1 2">
    <name type="scientific">Discina gigas</name>
    <dbReference type="NCBI Taxonomy" id="1032678"/>
    <lineage>
        <taxon>Eukaryota</taxon>
        <taxon>Fungi</taxon>
        <taxon>Dikarya</taxon>
        <taxon>Ascomycota</taxon>
        <taxon>Pezizomycotina</taxon>
        <taxon>Pezizomycetes</taxon>
        <taxon>Pezizales</taxon>
        <taxon>Discinaceae</taxon>
        <taxon>Discina</taxon>
    </lineage>
</organism>
<sequence>MLYGEMPSGVVSCTEKFEEEEAREKELEELELVVDVLHVVSQVSSEVAGGLTTIVAARTITLQNKTKMRCARRCGESYLAFGSLIFCLQKMTKYVPRQL</sequence>
<comment type="caution">
    <text evidence="1">The sequence shown here is derived from an EMBL/GenBank/DDBJ whole genome shotgun (WGS) entry which is preliminary data.</text>
</comment>
<dbReference type="EMBL" id="JBBBZM010000224">
    <property type="protein sequence ID" value="KAL0631654.1"/>
    <property type="molecule type" value="Genomic_DNA"/>
</dbReference>
<dbReference type="Proteomes" id="UP001447188">
    <property type="component" value="Unassembled WGS sequence"/>
</dbReference>
<protein>
    <submittedName>
        <fullName evidence="1">Uncharacterized protein</fullName>
    </submittedName>
</protein>
<name>A0ABR3G6U9_9PEZI</name>
<evidence type="ECO:0000313" key="1">
    <source>
        <dbReference type="EMBL" id="KAL0631654.1"/>
    </source>
</evidence>
<accession>A0ABR3G6U9</accession>
<evidence type="ECO:0000313" key="2">
    <source>
        <dbReference type="Proteomes" id="UP001447188"/>
    </source>
</evidence>
<reference evidence="1 2" key="1">
    <citation type="submission" date="2024-02" db="EMBL/GenBank/DDBJ databases">
        <title>Discinaceae phylogenomics.</title>
        <authorList>
            <person name="Dirks A.C."/>
            <person name="James T.Y."/>
        </authorList>
    </citation>
    <scope>NUCLEOTIDE SEQUENCE [LARGE SCALE GENOMIC DNA]</scope>
    <source>
        <strain evidence="1 2">ACD0624</strain>
    </source>
</reference>
<gene>
    <name evidence="1" type="ORF">Q9L58_009466</name>
</gene>
<proteinExistence type="predicted"/>
<keyword evidence="2" id="KW-1185">Reference proteome</keyword>